<feature type="signal peptide" evidence="2">
    <location>
        <begin position="1"/>
        <end position="21"/>
    </location>
</feature>
<name>A0A7N0T3K2_KALFE</name>
<dbReference type="EnsemblPlants" id="Kaladp0020s0221.1.v1.1">
    <property type="protein sequence ID" value="Kaladp0020s0221.1.v1.1.CDS.1"/>
    <property type="gene ID" value="Kaladp0020s0221.v1.1"/>
</dbReference>
<dbReference type="Gramene" id="Kaladp0020s0221.1.v1.1">
    <property type="protein sequence ID" value="Kaladp0020s0221.1.v1.1.CDS.1"/>
    <property type="gene ID" value="Kaladp0020s0221.v1.1"/>
</dbReference>
<dbReference type="PANTHER" id="PTHR34377:SF3">
    <property type="entry name" value="TETRATRICOPEPTIDE REPEAT (TPR)-LIKE SUPERFAMILY PROTEIN"/>
    <property type="match status" value="1"/>
</dbReference>
<organism evidence="3 4">
    <name type="scientific">Kalanchoe fedtschenkoi</name>
    <name type="common">Lavender scallops</name>
    <name type="synonym">South American air plant</name>
    <dbReference type="NCBI Taxonomy" id="63787"/>
    <lineage>
        <taxon>Eukaryota</taxon>
        <taxon>Viridiplantae</taxon>
        <taxon>Streptophyta</taxon>
        <taxon>Embryophyta</taxon>
        <taxon>Tracheophyta</taxon>
        <taxon>Spermatophyta</taxon>
        <taxon>Magnoliopsida</taxon>
        <taxon>eudicotyledons</taxon>
        <taxon>Gunneridae</taxon>
        <taxon>Pentapetalae</taxon>
        <taxon>Saxifragales</taxon>
        <taxon>Crassulaceae</taxon>
        <taxon>Kalanchoe</taxon>
    </lineage>
</organism>
<evidence type="ECO:0000313" key="4">
    <source>
        <dbReference type="Proteomes" id="UP000594263"/>
    </source>
</evidence>
<dbReference type="InterPro" id="IPR036312">
    <property type="entry name" value="Bifun_inhib/LTP/seed_sf"/>
</dbReference>
<feature type="compositionally biased region" description="Basic and acidic residues" evidence="1">
    <location>
        <begin position="122"/>
        <end position="141"/>
    </location>
</feature>
<dbReference type="SUPFAM" id="SSF47699">
    <property type="entry name" value="Bifunctional inhibitor/lipid-transfer protein/seed storage 2S albumin"/>
    <property type="match status" value="1"/>
</dbReference>
<feature type="compositionally biased region" description="Basic residues" evidence="1">
    <location>
        <begin position="109"/>
        <end position="121"/>
    </location>
</feature>
<proteinExistence type="predicted"/>
<dbReference type="AlphaFoldDB" id="A0A7N0T3K2"/>
<keyword evidence="4" id="KW-1185">Reference proteome</keyword>
<sequence>MWRDGILRLVVFLGVVYSIECQPWLRTPHPVCVSQFALANRACSHLPIYTVPPPPSPPTPETPPAPQPPTPEPPAGPLPPPAPGPEPPTPDQLRHHHHRHRGHDDDHGHHNHQSRGHHHGRHHDDHGHHHDEDEDEHGRRQVQEMVHGSEIERECCHWLQQIDNDCVCDVLVHLPPFLSRPLHEYTVMVDDVCNVTFACPSRLRL</sequence>
<dbReference type="OMA" id="QADHHEH"/>
<dbReference type="PANTHER" id="PTHR34377">
    <property type="entry name" value="TETRATRICOPEPTIDE REPEAT (TPR)-LIKE SUPERFAMILY PROTEIN"/>
    <property type="match status" value="1"/>
</dbReference>
<feature type="region of interest" description="Disordered" evidence="1">
    <location>
        <begin position="53"/>
        <end position="141"/>
    </location>
</feature>
<evidence type="ECO:0000313" key="3">
    <source>
        <dbReference type="EnsemblPlants" id="Kaladp0020s0221.1.v1.1.CDS.1"/>
    </source>
</evidence>
<accession>A0A7N0T3K2</accession>
<feature type="chain" id="PRO_5029707115" evidence="2">
    <location>
        <begin position="22"/>
        <end position="205"/>
    </location>
</feature>
<evidence type="ECO:0000256" key="2">
    <source>
        <dbReference type="SAM" id="SignalP"/>
    </source>
</evidence>
<keyword evidence="2" id="KW-0732">Signal</keyword>
<feature type="compositionally biased region" description="Pro residues" evidence="1">
    <location>
        <begin position="53"/>
        <end position="90"/>
    </location>
</feature>
<dbReference type="Proteomes" id="UP000594263">
    <property type="component" value="Unplaced"/>
</dbReference>
<reference evidence="3" key="1">
    <citation type="submission" date="2021-01" db="UniProtKB">
        <authorList>
            <consortium name="EnsemblPlants"/>
        </authorList>
    </citation>
    <scope>IDENTIFICATION</scope>
</reference>
<evidence type="ECO:0000256" key="1">
    <source>
        <dbReference type="SAM" id="MobiDB-lite"/>
    </source>
</evidence>
<protein>
    <submittedName>
        <fullName evidence="3">Uncharacterized protein</fullName>
    </submittedName>
</protein>